<dbReference type="AlphaFoldDB" id="A0A6L8V304"/>
<proteinExistence type="predicted"/>
<dbReference type="Proteomes" id="UP000481087">
    <property type="component" value="Unassembled WGS sequence"/>
</dbReference>
<accession>A0A6L8V304</accession>
<dbReference type="InterPro" id="IPR012334">
    <property type="entry name" value="Pectin_lyas_fold"/>
</dbReference>
<reference evidence="2 3" key="1">
    <citation type="submission" date="2019-12" db="EMBL/GenBank/DDBJ databases">
        <title>Paenibacillus sp. nov. sp. isolated from soil.</title>
        <authorList>
            <person name="Kim J."/>
            <person name="Jeong S.E."/>
            <person name="Jung H.S."/>
            <person name="Jeon C.O."/>
        </authorList>
    </citation>
    <scope>NUCLEOTIDE SEQUENCE [LARGE SCALE GENOMIC DNA]</scope>
    <source>
        <strain evidence="2 3">5J-6</strain>
    </source>
</reference>
<sequence length="805" mass="88730">MADAGTTYMIDLARWGIKNDGTDAVKTSKGINDALKYSFDQGYTEVSLPKGIYLIDVNNPIEPQSFMTFNLNGSTLKLQANGALNYAIILLQRNQQFCRITNGKIEGDRNEHDYTTIPGTHEGGHGIKVSNTPLVGSNIRFLFIDSLEIYNCTGDGIALGSLYGQIPGYNFDGKFESGGISLTDGKPVVDDTRIRNTTVIDLNQANIAKWGYFGLYGGSYGGLGAGIISNLYDLVFYKKDNTFHSSKINIQFFDEVEVPVGASYAKFIIHQNTVPPIGQSSITLKVVEFAKQVYIEKNNIHDCRRLGISVTGAKYVYIKECEIHHIKGTAPQGAIDIEDMYDFNQYIYIENNNIHDNSTYNIIAVAGRHISINNNAVSSGTFALNENVDSAIVSGNDFRDIGGLIAAEVIFSNNHMYGSKIVLSQSSREALVSHCYFHNSPLNISRTKPYSVQVDSCRFINDIDFNSTFSNLGSTLLFSTEPQTLSNCFIEGSGAKGSGLTWVSNATKNGWQFNHVSFVNTKHDQNIVTGLPPGNYSDCTFKNSGPISTINNSQAEYQFNNCSFEWDGYTLLTIDQNKKNALLDFSDSYFVSKESTALLFRDMGGEVVLSHNTFNYNPTNTGTIIDFWWPTFVAKSFMMDGNMMKSTKVMKAINASDPKSALTEILFSNNVVKIAKIELLEHQNHVKLNNYIDGIVDPYYKLASPPTSGSYRRGQIIYNTTPLTGSYIGWVATVSGTAEDTAWTADTSYPINTYVFANGKVYKSNVAGKSGKVPPSQTSGTSTDGSIIWEYVDLLAEFKPYGLIS</sequence>
<dbReference type="InterPro" id="IPR006626">
    <property type="entry name" value="PbH1"/>
</dbReference>
<gene>
    <name evidence="2" type="ORF">GQF01_16170</name>
</gene>
<dbReference type="InterPro" id="IPR039448">
    <property type="entry name" value="Beta_helix"/>
</dbReference>
<feature type="domain" description="Right handed beta helix" evidence="1">
    <location>
        <begin position="291"/>
        <end position="440"/>
    </location>
</feature>
<dbReference type="RefSeq" id="WP_161407790.1">
    <property type="nucleotide sequence ID" value="NZ_WTUZ01000020.1"/>
</dbReference>
<name>A0A6L8V304_9BACL</name>
<dbReference type="EMBL" id="WTUZ01000020">
    <property type="protein sequence ID" value="MZQ83649.1"/>
    <property type="molecule type" value="Genomic_DNA"/>
</dbReference>
<dbReference type="SMART" id="SM00710">
    <property type="entry name" value="PbH1"/>
    <property type="match status" value="7"/>
</dbReference>
<protein>
    <submittedName>
        <fullName evidence="2">Right-handed parallel beta-helix repeat-containing protein</fullName>
    </submittedName>
</protein>
<evidence type="ECO:0000313" key="2">
    <source>
        <dbReference type="EMBL" id="MZQ83649.1"/>
    </source>
</evidence>
<dbReference type="SUPFAM" id="SSF51126">
    <property type="entry name" value="Pectin lyase-like"/>
    <property type="match status" value="2"/>
</dbReference>
<evidence type="ECO:0000313" key="3">
    <source>
        <dbReference type="Proteomes" id="UP000481087"/>
    </source>
</evidence>
<dbReference type="InterPro" id="IPR011050">
    <property type="entry name" value="Pectin_lyase_fold/virulence"/>
</dbReference>
<keyword evidence="3" id="KW-1185">Reference proteome</keyword>
<comment type="caution">
    <text evidence="2">The sequence shown here is derived from an EMBL/GenBank/DDBJ whole genome shotgun (WGS) entry which is preliminary data.</text>
</comment>
<evidence type="ECO:0000259" key="1">
    <source>
        <dbReference type="Pfam" id="PF13229"/>
    </source>
</evidence>
<dbReference type="Pfam" id="PF13229">
    <property type="entry name" value="Beta_helix"/>
    <property type="match status" value="1"/>
</dbReference>
<organism evidence="2 3">
    <name type="scientific">Paenibacillus silvestris</name>
    <dbReference type="NCBI Taxonomy" id="2606219"/>
    <lineage>
        <taxon>Bacteria</taxon>
        <taxon>Bacillati</taxon>
        <taxon>Bacillota</taxon>
        <taxon>Bacilli</taxon>
        <taxon>Bacillales</taxon>
        <taxon>Paenibacillaceae</taxon>
        <taxon>Paenibacillus</taxon>
    </lineage>
</organism>
<dbReference type="Gene3D" id="2.160.20.10">
    <property type="entry name" value="Single-stranded right-handed beta-helix, Pectin lyase-like"/>
    <property type="match status" value="2"/>
</dbReference>